<dbReference type="Pfam" id="PF01969">
    <property type="entry name" value="Ni_insertion"/>
    <property type="match status" value="1"/>
</dbReference>
<gene>
    <name evidence="3" type="ORF">LX24_00408</name>
</gene>
<keyword evidence="2" id="KW-0456">Lyase</keyword>
<dbReference type="NCBIfam" id="TIGR00299">
    <property type="entry name" value="nickel pincer cofactor biosynthesis protein LarC"/>
    <property type="match status" value="1"/>
</dbReference>
<evidence type="ECO:0000256" key="2">
    <source>
        <dbReference type="ARBA" id="ARBA00023239"/>
    </source>
</evidence>
<comment type="caution">
    <text evidence="3">The sequence shown here is derived from an EMBL/GenBank/DDBJ whole genome shotgun (WGS) entry which is preliminary data.</text>
</comment>
<protein>
    <recommendedName>
        <fullName evidence="5">TIGR00299 family protein</fullName>
    </recommendedName>
</protein>
<reference evidence="3 4" key="1">
    <citation type="submission" date="2019-07" db="EMBL/GenBank/DDBJ databases">
        <title>Genomic Encyclopedia of Type Strains, Phase I: the one thousand microbial genomes (KMG-I) project.</title>
        <authorList>
            <person name="Kyrpides N."/>
        </authorList>
    </citation>
    <scope>NUCLEOTIDE SEQUENCE [LARGE SCALE GENOMIC DNA]</scope>
    <source>
        <strain evidence="3 4">DSM 6562</strain>
    </source>
</reference>
<keyword evidence="1" id="KW-0533">Nickel</keyword>
<evidence type="ECO:0000313" key="3">
    <source>
        <dbReference type="EMBL" id="TYO97225.1"/>
    </source>
</evidence>
<dbReference type="InterPro" id="IPR002822">
    <property type="entry name" value="Ni_insertion"/>
</dbReference>
<dbReference type="PANTHER" id="PTHR36566:SF1">
    <property type="entry name" value="PYRIDINIUM-3,5-BISTHIOCARBOXYLIC ACID MONONUCLEOTIDE NICKEL INSERTION PROTEIN"/>
    <property type="match status" value="1"/>
</dbReference>
<dbReference type="GO" id="GO:0016829">
    <property type="term" value="F:lyase activity"/>
    <property type="evidence" value="ECO:0007669"/>
    <property type="project" value="UniProtKB-KW"/>
</dbReference>
<keyword evidence="4" id="KW-1185">Reference proteome</keyword>
<dbReference type="Proteomes" id="UP000323166">
    <property type="component" value="Unassembled WGS sequence"/>
</dbReference>
<dbReference type="EMBL" id="VNHM01000002">
    <property type="protein sequence ID" value="TYO97225.1"/>
    <property type="molecule type" value="Genomic_DNA"/>
</dbReference>
<evidence type="ECO:0008006" key="5">
    <source>
        <dbReference type="Google" id="ProtNLM"/>
    </source>
</evidence>
<organism evidence="3 4">
    <name type="scientific">Desulfallas thermosapovorans DSM 6562</name>
    <dbReference type="NCBI Taxonomy" id="1121431"/>
    <lineage>
        <taxon>Bacteria</taxon>
        <taxon>Bacillati</taxon>
        <taxon>Bacillota</taxon>
        <taxon>Clostridia</taxon>
        <taxon>Eubacteriales</taxon>
        <taxon>Desulfallaceae</taxon>
        <taxon>Desulfallas</taxon>
    </lineage>
</organism>
<evidence type="ECO:0000313" key="4">
    <source>
        <dbReference type="Proteomes" id="UP000323166"/>
    </source>
</evidence>
<accession>A0A5S4ZW35</accession>
<evidence type="ECO:0000256" key="1">
    <source>
        <dbReference type="ARBA" id="ARBA00022596"/>
    </source>
</evidence>
<proteinExistence type="predicted"/>
<sequence>MWGVFTMKTVYFDCFSGVSGDMCLGALVGAGVNFDRLCQGLAGLALDGYELRREQVHRAGIAAENILVETSTRGQHLRYLPDIEQIIAASELPENVKNKSKQVFQTLARAEARVHGTTPEKIHFHEVGAVDAIVDVVGTVLGLHLLEVEAVFVSPLPLGSGFIHCQHGIIPAPAPATLEILTGARVPVYDAGVRMETVTPTGAALVATLSEGRVGLPAMTIDRVGYGAGKNEYDRPNLLRVIVGDAVASCTANNKQLGDKSCHHKTGGAHSHT</sequence>
<name>A0A5S4ZW35_9FIRM</name>
<dbReference type="PANTHER" id="PTHR36566">
    <property type="entry name" value="NICKEL INSERTION PROTEIN-RELATED"/>
    <property type="match status" value="1"/>
</dbReference>
<dbReference type="AlphaFoldDB" id="A0A5S4ZW35"/>